<accession>A0A4Y2FEF7</accession>
<reference evidence="2 3" key="1">
    <citation type="journal article" date="2019" name="Sci. Rep.">
        <title>Orb-weaving spider Araneus ventricosus genome elucidates the spidroin gene catalogue.</title>
        <authorList>
            <person name="Kono N."/>
            <person name="Nakamura H."/>
            <person name="Ohtoshi R."/>
            <person name="Moran D.A.P."/>
            <person name="Shinohara A."/>
            <person name="Yoshida Y."/>
            <person name="Fujiwara M."/>
            <person name="Mori M."/>
            <person name="Tomita M."/>
            <person name="Arakawa K."/>
        </authorList>
    </citation>
    <scope>NUCLEOTIDE SEQUENCE [LARGE SCALE GENOMIC DNA]</scope>
</reference>
<evidence type="ECO:0000313" key="3">
    <source>
        <dbReference type="Proteomes" id="UP000499080"/>
    </source>
</evidence>
<proteinExistence type="predicted"/>
<protein>
    <submittedName>
        <fullName evidence="2">Uncharacterized protein</fullName>
    </submittedName>
</protein>
<evidence type="ECO:0000313" key="2">
    <source>
        <dbReference type="EMBL" id="GBM39601.1"/>
    </source>
</evidence>
<keyword evidence="3" id="KW-1185">Reference proteome</keyword>
<feature type="compositionally biased region" description="Low complexity" evidence="1">
    <location>
        <begin position="33"/>
        <end position="43"/>
    </location>
</feature>
<gene>
    <name evidence="2" type="ORF">AVEN_201584_1</name>
</gene>
<organism evidence="2 3">
    <name type="scientific">Araneus ventricosus</name>
    <name type="common">Orbweaver spider</name>
    <name type="synonym">Epeira ventricosa</name>
    <dbReference type="NCBI Taxonomy" id="182803"/>
    <lineage>
        <taxon>Eukaryota</taxon>
        <taxon>Metazoa</taxon>
        <taxon>Ecdysozoa</taxon>
        <taxon>Arthropoda</taxon>
        <taxon>Chelicerata</taxon>
        <taxon>Arachnida</taxon>
        <taxon>Araneae</taxon>
        <taxon>Araneomorphae</taxon>
        <taxon>Entelegynae</taxon>
        <taxon>Araneoidea</taxon>
        <taxon>Araneidae</taxon>
        <taxon>Araneus</taxon>
    </lineage>
</organism>
<evidence type="ECO:0000256" key="1">
    <source>
        <dbReference type="SAM" id="MobiDB-lite"/>
    </source>
</evidence>
<comment type="caution">
    <text evidence="2">The sequence shown here is derived from an EMBL/GenBank/DDBJ whole genome shotgun (WGS) entry which is preliminary data.</text>
</comment>
<dbReference type="Proteomes" id="UP000499080">
    <property type="component" value="Unassembled WGS sequence"/>
</dbReference>
<dbReference type="EMBL" id="BGPR01000902">
    <property type="protein sequence ID" value="GBM39601.1"/>
    <property type="molecule type" value="Genomic_DNA"/>
</dbReference>
<name>A0A4Y2FEF7_ARAVE</name>
<feature type="region of interest" description="Disordered" evidence="1">
    <location>
        <begin position="33"/>
        <end position="63"/>
    </location>
</feature>
<sequence>MKIRRVLGLLYVKSYVGSQTFSRLSSAEVWGEGASSGAVSSSGRCSKLRGPSQNSPRVPSKRDFNVTKTKKQHYRYMAHFVFRALSCAFLHIVKKTEYAFWTPSF</sequence>
<dbReference type="AlphaFoldDB" id="A0A4Y2FEF7"/>